<evidence type="ECO:0000256" key="1">
    <source>
        <dbReference type="SAM" id="MobiDB-lite"/>
    </source>
</evidence>
<proteinExistence type="predicted"/>
<gene>
    <name evidence="2" type="ORF">EVAR_92358_1</name>
</gene>
<reference evidence="2 3" key="1">
    <citation type="journal article" date="2019" name="Commun. Biol.">
        <title>The bagworm genome reveals a unique fibroin gene that provides high tensile strength.</title>
        <authorList>
            <person name="Kono N."/>
            <person name="Nakamura H."/>
            <person name="Ohtoshi R."/>
            <person name="Tomita M."/>
            <person name="Numata K."/>
            <person name="Arakawa K."/>
        </authorList>
    </citation>
    <scope>NUCLEOTIDE SEQUENCE [LARGE SCALE GENOMIC DNA]</scope>
</reference>
<feature type="region of interest" description="Disordered" evidence="1">
    <location>
        <begin position="23"/>
        <end position="49"/>
    </location>
</feature>
<name>A0A4C1TJU5_EUMVA</name>
<protein>
    <submittedName>
        <fullName evidence="2">Uncharacterized protein</fullName>
    </submittedName>
</protein>
<evidence type="ECO:0000313" key="3">
    <source>
        <dbReference type="Proteomes" id="UP000299102"/>
    </source>
</evidence>
<comment type="caution">
    <text evidence="2">The sequence shown here is derived from an EMBL/GenBank/DDBJ whole genome shotgun (WGS) entry which is preliminary data.</text>
</comment>
<accession>A0A4C1TJU5</accession>
<sequence>MKKIRNEWPGAAGVHVQLNAEREREKRTAWGGRLARGGRRPEGGGRETDQFYNFESEFRRPAAAARYYEDN</sequence>
<dbReference type="Proteomes" id="UP000299102">
    <property type="component" value="Unassembled WGS sequence"/>
</dbReference>
<dbReference type="EMBL" id="BGZK01000063">
    <property type="protein sequence ID" value="GBP14364.1"/>
    <property type="molecule type" value="Genomic_DNA"/>
</dbReference>
<evidence type="ECO:0000313" key="2">
    <source>
        <dbReference type="EMBL" id="GBP14364.1"/>
    </source>
</evidence>
<dbReference type="AlphaFoldDB" id="A0A4C1TJU5"/>
<feature type="compositionally biased region" description="Basic and acidic residues" evidence="1">
    <location>
        <begin position="39"/>
        <end position="49"/>
    </location>
</feature>
<keyword evidence="3" id="KW-1185">Reference proteome</keyword>
<organism evidence="2 3">
    <name type="scientific">Eumeta variegata</name>
    <name type="common">Bagworm moth</name>
    <name type="synonym">Eumeta japonica</name>
    <dbReference type="NCBI Taxonomy" id="151549"/>
    <lineage>
        <taxon>Eukaryota</taxon>
        <taxon>Metazoa</taxon>
        <taxon>Ecdysozoa</taxon>
        <taxon>Arthropoda</taxon>
        <taxon>Hexapoda</taxon>
        <taxon>Insecta</taxon>
        <taxon>Pterygota</taxon>
        <taxon>Neoptera</taxon>
        <taxon>Endopterygota</taxon>
        <taxon>Lepidoptera</taxon>
        <taxon>Glossata</taxon>
        <taxon>Ditrysia</taxon>
        <taxon>Tineoidea</taxon>
        <taxon>Psychidae</taxon>
        <taxon>Oiketicinae</taxon>
        <taxon>Eumeta</taxon>
    </lineage>
</organism>